<protein>
    <submittedName>
        <fullName evidence="2">Transcriptional regulator</fullName>
    </submittedName>
</protein>
<dbReference type="InterPro" id="IPR036390">
    <property type="entry name" value="WH_DNA-bd_sf"/>
</dbReference>
<dbReference type="SUPFAM" id="SSF46785">
    <property type="entry name" value="Winged helix' DNA-binding domain"/>
    <property type="match status" value="1"/>
</dbReference>
<reference evidence="2" key="1">
    <citation type="submission" date="2022-05" db="EMBL/GenBank/DDBJ databases">
        <title>Complete genome sequence of toluene-degrading Gulosibacter sediminis strain ACHW.36C.</title>
        <authorList>
            <person name="Wai A.C."/>
            <person name="Lai G.K."/>
            <person name="Griffin S.D."/>
            <person name="Leung F.C."/>
        </authorList>
    </citation>
    <scope>NUCLEOTIDE SEQUENCE [LARGE SCALE GENOMIC DNA]</scope>
    <source>
        <strain evidence="2">ACHW.36C</strain>
    </source>
</reference>
<dbReference type="PANTHER" id="PTHR37318:SF1">
    <property type="entry name" value="BSL7504 PROTEIN"/>
    <property type="match status" value="1"/>
</dbReference>
<dbReference type="EMBL" id="CP097160">
    <property type="protein sequence ID" value="UQN14247.1"/>
    <property type="molecule type" value="Genomic_DNA"/>
</dbReference>
<accession>A0ABY4MVS4</accession>
<gene>
    <name evidence="2" type="ORF">M3M28_09320</name>
</gene>
<dbReference type="InterPro" id="IPR036388">
    <property type="entry name" value="WH-like_DNA-bd_sf"/>
</dbReference>
<organism evidence="2">
    <name type="scientific">Gulosibacter sediminis</name>
    <dbReference type="NCBI Taxonomy" id="1729695"/>
    <lineage>
        <taxon>Bacteria</taxon>
        <taxon>Bacillati</taxon>
        <taxon>Actinomycetota</taxon>
        <taxon>Actinomycetes</taxon>
        <taxon>Micrococcales</taxon>
        <taxon>Microbacteriaceae</taxon>
        <taxon>Gulosibacter</taxon>
    </lineage>
</organism>
<feature type="domain" description="Winged helix DNA-binding" evidence="1">
    <location>
        <begin position="16"/>
        <end position="97"/>
    </location>
</feature>
<dbReference type="PANTHER" id="PTHR37318">
    <property type="entry name" value="BSL7504 PROTEIN"/>
    <property type="match status" value="1"/>
</dbReference>
<evidence type="ECO:0000259" key="1">
    <source>
        <dbReference type="Pfam" id="PF13601"/>
    </source>
</evidence>
<sequence>MSVNPAFHDEIHAPNRLRILSLLRPLEGAEFTAVQEALDLSDANLSKTIKTLVELQYVTTSKLATSERDRRRRTSVRITQLGAKTFDEHVAALRELVAGAELPS</sequence>
<proteinExistence type="predicted"/>
<dbReference type="Gene3D" id="1.10.10.10">
    <property type="entry name" value="Winged helix-like DNA-binding domain superfamily/Winged helix DNA-binding domain"/>
    <property type="match status" value="1"/>
</dbReference>
<evidence type="ECO:0000313" key="2">
    <source>
        <dbReference type="EMBL" id="UQN14247.1"/>
    </source>
</evidence>
<dbReference type="Pfam" id="PF13601">
    <property type="entry name" value="HTH_34"/>
    <property type="match status" value="1"/>
</dbReference>
<dbReference type="InterPro" id="IPR027395">
    <property type="entry name" value="WH_DNA-bd_dom"/>
</dbReference>
<name>A0ABY4MVS4_9MICO</name>